<dbReference type="GO" id="GO:0016579">
    <property type="term" value="P:protein deubiquitination"/>
    <property type="evidence" value="ECO:0007669"/>
    <property type="project" value="TreeGrafter"/>
</dbReference>
<dbReference type="EMBL" id="AAYY01000006">
    <property type="protein sequence ID" value="EDP43599.1"/>
    <property type="molecule type" value="Genomic_DNA"/>
</dbReference>
<keyword evidence="6 7" id="KW-0788">Thiol protease</keyword>
<dbReference type="KEGG" id="mgl:MGL_1812"/>
<feature type="active site" description="Proton donor" evidence="7">
    <location>
        <position position="169"/>
    </location>
</feature>
<keyword evidence="4 7" id="KW-0833">Ubl conjugation pathway</keyword>
<dbReference type="GO" id="GO:0006511">
    <property type="term" value="P:ubiquitin-dependent protein catabolic process"/>
    <property type="evidence" value="ECO:0007669"/>
    <property type="project" value="UniProtKB-UniRule"/>
</dbReference>
<dbReference type="Pfam" id="PF01088">
    <property type="entry name" value="Peptidase_C12"/>
    <property type="match status" value="1"/>
</dbReference>
<keyword evidence="5 7" id="KW-0378">Hydrolase</keyword>
<evidence type="ECO:0000256" key="4">
    <source>
        <dbReference type="ARBA" id="ARBA00022786"/>
    </source>
</evidence>
<dbReference type="InParanoid" id="A8Q1M9"/>
<dbReference type="InterPro" id="IPR036959">
    <property type="entry name" value="Peptidase_C12_UCH_sf"/>
</dbReference>
<dbReference type="PROSITE" id="PS00140">
    <property type="entry name" value="UCH_1"/>
    <property type="match status" value="1"/>
</dbReference>
<dbReference type="VEuPathDB" id="FungiDB:MGL_1812"/>
<dbReference type="FunCoup" id="A8Q1M9">
    <property type="interactions" value="327"/>
</dbReference>
<evidence type="ECO:0000256" key="8">
    <source>
        <dbReference type="RuleBase" id="RU361215"/>
    </source>
</evidence>
<dbReference type="SUPFAM" id="SSF54001">
    <property type="entry name" value="Cysteine proteinases"/>
    <property type="match status" value="1"/>
</dbReference>
<dbReference type="OrthoDB" id="427186at2759"/>
<dbReference type="GeneID" id="5855120"/>
<evidence type="ECO:0000256" key="5">
    <source>
        <dbReference type="ARBA" id="ARBA00022801"/>
    </source>
</evidence>
<organism evidence="10 11">
    <name type="scientific">Malassezia globosa (strain ATCC MYA-4612 / CBS 7966)</name>
    <name type="common">Dandruff-associated fungus</name>
    <dbReference type="NCBI Taxonomy" id="425265"/>
    <lineage>
        <taxon>Eukaryota</taxon>
        <taxon>Fungi</taxon>
        <taxon>Dikarya</taxon>
        <taxon>Basidiomycota</taxon>
        <taxon>Ustilaginomycotina</taxon>
        <taxon>Malasseziomycetes</taxon>
        <taxon>Malasseziales</taxon>
        <taxon>Malasseziaceae</taxon>
        <taxon>Malassezia</taxon>
    </lineage>
</organism>
<keyword evidence="11" id="KW-1185">Reference proteome</keyword>
<proteinExistence type="inferred from homology"/>
<accession>A8Q1M9</accession>
<evidence type="ECO:0000256" key="2">
    <source>
        <dbReference type="ARBA" id="ARBA00009326"/>
    </source>
</evidence>
<dbReference type="PRINTS" id="PR00707">
    <property type="entry name" value="UBCTHYDRLASE"/>
</dbReference>
<evidence type="ECO:0000313" key="10">
    <source>
        <dbReference type="EMBL" id="EDP43599.1"/>
    </source>
</evidence>
<dbReference type="MEROPS" id="C12.002"/>
<dbReference type="InterPro" id="IPR057254">
    <property type="entry name" value="UCH_AS"/>
</dbReference>
<dbReference type="PANTHER" id="PTHR10589:SF17">
    <property type="entry name" value="UBIQUITIN CARBOXYL-TERMINAL HYDROLASE"/>
    <property type="match status" value="1"/>
</dbReference>
<evidence type="ECO:0000256" key="6">
    <source>
        <dbReference type="ARBA" id="ARBA00022807"/>
    </source>
</evidence>
<dbReference type="GO" id="GO:0005737">
    <property type="term" value="C:cytoplasm"/>
    <property type="evidence" value="ECO:0007669"/>
    <property type="project" value="TreeGrafter"/>
</dbReference>
<keyword evidence="3 7" id="KW-0645">Protease</keyword>
<dbReference type="CDD" id="cd09616">
    <property type="entry name" value="Peptidase_C12_UCH_L1_L3"/>
    <property type="match status" value="1"/>
</dbReference>
<dbReference type="GO" id="GO:0004843">
    <property type="term" value="F:cysteine-type deubiquitinase activity"/>
    <property type="evidence" value="ECO:0007669"/>
    <property type="project" value="UniProtKB-UniRule"/>
</dbReference>
<evidence type="ECO:0000256" key="7">
    <source>
        <dbReference type="PROSITE-ProRule" id="PRU01393"/>
    </source>
</evidence>
<dbReference type="Gene3D" id="3.40.532.10">
    <property type="entry name" value="Peptidase C12, ubiquitin carboxyl-terminal hydrolase"/>
    <property type="match status" value="1"/>
</dbReference>
<dbReference type="AlphaFoldDB" id="A8Q1M9"/>
<evidence type="ECO:0000256" key="1">
    <source>
        <dbReference type="ARBA" id="ARBA00000707"/>
    </source>
</evidence>
<name>A8Q1M9_MALGO</name>
<gene>
    <name evidence="10" type="ORF">MGL_1812</name>
</gene>
<dbReference type="PROSITE" id="PS52048">
    <property type="entry name" value="UCH_DOMAIN"/>
    <property type="match status" value="1"/>
</dbReference>
<evidence type="ECO:0000256" key="3">
    <source>
        <dbReference type="ARBA" id="ARBA00022670"/>
    </source>
</evidence>
<comment type="caution">
    <text evidence="10">The sequence shown here is derived from an EMBL/GenBank/DDBJ whole genome shotgun (WGS) entry which is preliminary data.</text>
</comment>
<dbReference type="OMA" id="IDLHYVC"/>
<dbReference type="InterPro" id="IPR001578">
    <property type="entry name" value="Peptidase_C12_UCH"/>
</dbReference>
<evidence type="ECO:0000259" key="9">
    <source>
        <dbReference type="PROSITE" id="PS52048"/>
    </source>
</evidence>
<comment type="catalytic activity">
    <reaction evidence="1 7 8">
        <text>Thiol-dependent hydrolysis of ester, thioester, amide, peptide and isopeptide bonds formed by the C-terminal Gly of ubiquitin (a 76-residue protein attached to proteins as an intracellular targeting signal).</text>
        <dbReference type="EC" id="3.4.19.12"/>
    </reaction>
</comment>
<dbReference type="RefSeq" id="XP_001730813.1">
    <property type="nucleotide sequence ID" value="XM_001730761.1"/>
</dbReference>
<evidence type="ECO:0000313" key="11">
    <source>
        <dbReference type="Proteomes" id="UP000008837"/>
    </source>
</evidence>
<feature type="site" description="Transition state stabilizer" evidence="7">
    <location>
        <position position="89"/>
    </location>
</feature>
<feature type="domain" description="UCH catalytic" evidence="9">
    <location>
        <begin position="9"/>
        <end position="232"/>
    </location>
</feature>
<comment type="similarity">
    <text evidence="2 7 8">Belongs to the peptidase C12 family.</text>
</comment>
<protein>
    <recommendedName>
        <fullName evidence="8">Ubiquitin carboxyl-terminal hydrolase</fullName>
        <ecNumber evidence="8">3.4.19.12</ecNumber>
    </recommendedName>
</protein>
<dbReference type="InterPro" id="IPR038765">
    <property type="entry name" value="Papain-like_cys_pep_sf"/>
</dbReference>
<feature type="site" description="Important for enzyme activity" evidence="7">
    <location>
        <position position="185"/>
    </location>
</feature>
<sequence>MTTASAPTSWVPLEANPDLFSTWCETLGLDTSKYAFYDVFGLDDELLAMVPQPVEAVLFLFPLTSRIEAHRSGLQKKADEKSELLWFPQTIGNACGTIGLLHAIANSAAAQAIRPESVLAHLLARARSVPPAERANLLLQCEDLRSAHASTAAQGQTAAPTAEDDVDLHFVAFVRSSTGALVELDGRQDGPVERVPYIERNELLSRTAHVIQQDYMAVDPDQVQFSVVALSQSV</sequence>
<dbReference type="PANTHER" id="PTHR10589">
    <property type="entry name" value="UBIQUITIN CARBOXYL-TERMINAL HYDROLASE"/>
    <property type="match status" value="1"/>
</dbReference>
<dbReference type="EC" id="3.4.19.12" evidence="8"/>
<reference evidence="10 11" key="1">
    <citation type="journal article" date="2007" name="Proc. Natl. Acad. Sci. U.S.A.">
        <title>Dandruff-associated Malassezia genomes reveal convergent and divergent virulence traits shared with plant and human fungal pathogens.</title>
        <authorList>
            <person name="Xu J."/>
            <person name="Saunders C.W."/>
            <person name="Hu P."/>
            <person name="Grant R.A."/>
            <person name="Boekhout T."/>
            <person name="Kuramae E.E."/>
            <person name="Kronstad J.W."/>
            <person name="Deangelis Y.M."/>
            <person name="Reeder N.L."/>
            <person name="Johnstone K.R."/>
            <person name="Leland M."/>
            <person name="Fieno A.M."/>
            <person name="Begley W.M."/>
            <person name="Sun Y."/>
            <person name="Lacey M.P."/>
            <person name="Chaudhary T."/>
            <person name="Keough T."/>
            <person name="Chu L."/>
            <person name="Sears R."/>
            <person name="Yuan B."/>
            <person name="Dawson T.L.Jr."/>
        </authorList>
    </citation>
    <scope>NUCLEOTIDE SEQUENCE [LARGE SCALE GENOMIC DNA]</scope>
    <source>
        <strain evidence="11">ATCC MYA-4612 / CBS 7966</strain>
    </source>
</reference>
<dbReference type="STRING" id="425265.A8Q1M9"/>
<feature type="active site" description="Nucleophile" evidence="7">
    <location>
        <position position="95"/>
    </location>
</feature>
<dbReference type="Proteomes" id="UP000008837">
    <property type="component" value="Unassembled WGS sequence"/>
</dbReference>
<dbReference type="FunFam" id="3.40.532.10:FF:000006">
    <property type="entry name" value="Ubiquitin carboxyl-terminal hydrolase"/>
    <property type="match status" value="1"/>
</dbReference>